<reference evidence="4" key="1">
    <citation type="submission" date="2020-08" db="EMBL/GenBank/DDBJ databases">
        <title>Multicomponent nature underlies the extraordinary mechanical properties of spider dragline silk.</title>
        <authorList>
            <person name="Kono N."/>
            <person name="Nakamura H."/>
            <person name="Mori M."/>
            <person name="Yoshida Y."/>
            <person name="Ohtoshi R."/>
            <person name="Malay A.D."/>
            <person name="Moran D.A.P."/>
            <person name="Tomita M."/>
            <person name="Numata K."/>
            <person name="Arakawa K."/>
        </authorList>
    </citation>
    <scope>NUCLEOTIDE SEQUENCE</scope>
</reference>
<evidence type="ECO:0000313" key="5">
    <source>
        <dbReference type="Proteomes" id="UP000886998"/>
    </source>
</evidence>
<dbReference type="EMBL" id="BMAV01001084">
    <property type="protein sequence ID" value="GFY38818.1"/>
    <property type="molecule type" value="Genomic_DNA"/>
</dbReference>
<protein>
    <submittedName>
        <fullName evidence="4">THAP domain-containing protein 4</fullName>
    </submittedName>
</protein>
<gene>
    <name evidence="4" type="primary">DPX16_9013</name>
    <name evidence="4" type="ORF">TNIN_64751</name>
</gene>
<dbReference type="OrthoDB" id="6435979at2759"/>
<sequence>MKILPFVSKFPSSIFKEWIRRLAEVLEKLIRVPSKKQYRRRVPAQFLKENWSKVTALIDCSEIFIDRAFNLDARALTFSLYKSHNNVKFLLACTPSGKMSFVSKLYGGRTSDKQMIQLRVFLKQIRLGDVIFADRGFSVKDLVAERGASLILPASTKGKNN</sequence>
<evidence type="ECO:0000259" key="3">
    <source>
        <dbReference type="Pfam" id="PF13359"/>
    </source>
</evidence>
<proteinExistence type="predicted"/>
<feature type="domain" description="DDE Tnp4" evidence="3">
    <location>
        <begin position="58"/>
        <end position="146"/>
    </location>
</feature>
<evidence type="ECO:0000313" key="4">
    <source>
        <dbReference type="EMBL" id="GFY38818.1"/>
    </source>
</evidence>
<dbReference type="InterPro" id="IPR027806">
    <property type="entry name" value="HARBI1_dom"/>
</dbReference>
<keyword evidence="2" id="KW-0479">Metal-binding</keyword>
<comment type="caution">
    <text evidence="4">The sequence shown here is derived from an EMBL/GenBank/DDBJ whole genome shotgun (WGS) entry which is preliminary data.</text>
</comment>
<dbReference type="AlphaFoldDB" id="A0A8X6WP80"/>
<dbReference type="PANTHER" id="PTHR23080">
    <property type="entry name" value="THAP DOMAIN PROTEIN"/>
    <property type="match status" value="1"/>
</dbReference>
<dbReference type="Pfam" id="PF13359">
    <property type="entry name" value="DDE_Tnp_4"/>
    <property type="match status" value="1"/>
</dbReference>
<comment type="cofactor">
    <cofactor evidence="1">
        <name>a divalent metal cation</name>
        <dbReference type="ChEBI" id="CHEBI:60240"/>
    </cofactor>
</comment>
<name>A0A8X6WP80_9ARAC</name>
<keyword evidence="5" id="KW-1185">Reference proteome</keyword>
<dbReference type="Proteomes" id="UP000886998">
    <property type="component" value="Unassembled WGS sequence"/>
</dbReference>
<evidence type="ECO:0000256" key="2">
    <source>
        <dbReference type="ARBA" id="ARBA00022723"/>
    </source>
</evidence>
<organism evidence="4 5">
    <name type="scientific">Trichonephila inaurata madagascariensis</name>
    <dbReference type="NCBI Taxonomy" id="2747483"/>
    <lineage>
        <taxon>Eukaryota</taxon>
        <taxon>Metazoa</taxon>
        <taxon>Ecdysozoa</taxon>
        <taxon>Arthropoda</taxon>
        <taxon>Chelicerata</taxon>
        <taxon>Arachnida</taxon>
        <taxon>Araneae</taxon>
        <taxon>Araneomorphae</taxon>
        <taxon>Entelegynae</taxon>
        <taxon>Araneoidea</taxon>
        <taxon>Nephilidae</taxon>
        <taxon>Trichonephila</taxon>
        <taxon>Trichonephila inaurata</taxon>
    </lineage>
</organism>
<accession>A0A8X6WP80</accession>
<dbReference type="GO" id="GO:0046872">
    <property type="term" value="F:metal ion binding"/>
    <property type="evidence" value="ECO:0007669"/>
    <property type="project" value="UniProtKB-KW"/>
</dbReference>
<evidence type="ECO:0000256" key="1">
    <source>
        <dbReference type="ARBA" id="ARBA00001968"/>
    </source>
</evidence>